<dbReference type="InterPro" id="IPR038158">
    <property type="entry name" value="H-NOX_domain_sf"/>
</dbReference>
<dbReference type="RefSeq" id="WP_099643886.1">
    <property type="nucleotide sequence ID" value="NZ_JAQPZX010000053.1"/>
</dbReference>
<dbReference type="Pfam" id="PF07700">
    <property type="entry name" value="HNOB"/>
    <property type="match status" value="1"/>
</dbReference>
<comment type="caution">
    <text evidence="2">The sequence shown here is derived from an EMBL/GenBank/DDBJ whole genome shotgun (WGS) entry which is preliminary data.</text>
</comment>
<gene>
    <name evidence="2" type="ORF">CEX98_20645</name>
</gene>
<dbReference type="Gene3D" id="3.90.1520.10">
    <property type="entry name" value="H-NOX domain"/>
    <property type="match status" value="1"/>
</dbReference>
<dbReference type="EMBL" id="NKHF01000101">
    <property type="protein sequence ID" value="PCK29929.1"/>
    <property type="molecule type" value="Genomic_DNA"/>
</dbReference>
<dbReference type="Proteomes" id="UP000228621">
    <property type="component" value="Unassembled WGS sequence"/>
</dbReference>
<name>A0A2A5JKR2_PSEO7</name>
<dbReference type="InterPro" id="IPR024096">
    <property type="entry name" value="NO_sig/Golgi_transp_ligand-bd"/>
</dbReference>
<dbReference type="AlphaFoldDB" id="A0A2A5JKR2"/>
<evidence type="ECO:0000259" key="1">
    <source>
        <dbReference type="Pfam" id="PF07700"/>
    </source>
</evidence>
<dbReference type="PANTHER" id="PTHR45655">
    <property type="entry name" value="GUANYLATE CYCLASE SOLUBLE SUBUNIT BETA-2"/>
    <property type="match status" value="1"/>
</dbReference>
<reference evidence="3" key="1">
    <citation type="journal article" date="2019" name="Genome Announc.">
        <title>Draft Genome Sequence of Pseudoalteromonas piscicida Strain 36Y ROTHPW, an Hypersaline Seawater Isolate from the South Coast of Sonora, Mexico.</title>
        <authorList>
            <person name="Sanchez-Diaz R."/>
            <person name="Molina-Garza Z.J."/>
            <person name="Cruz-Suarez L.E."/>
            <person name="Selvin J."/>
            <person name="Kiran G.S."/>
            <person name="Ibarra-Gamez J.C."/>
            <person name="Gomez-Gil B."/>
            <person name="Galaviz-Silva L."/>
        </authorList>
    </citation>
    <scope>NUCLEOTIDE SEQUENCE [LARGE SCALE GENOMIC DNA]</scope>
    <source>
        <strain evidence="3">36Y_RITHPW</strain>
    </source>
</reference>
<proteinExistence type="predicted"/>
<dbReference type="OrthoDB" id="7266652at2"/>
<dbReference type="InterPro" id="IPR011644">
    <property type="entry name" value="Heme_NO-bd"/>
</dbReference>
<sequence length="179" mass="19988">MRGVIFRGLEELVIEALGMQAWDELLEAYAPTGRVYVSPTSYPDEELFALAQGVAAKLGKPLTEVLAIFGQSLFGFLAEKHKGIAAKFESFEELVLSIDSVIHMEVKKLYDEPNLPSINVVKEDDKTLILEYCSKRKLCFCAEGLLHGAAQHYSRKLSIEHPQCMHNGAEHCTLILHLD</sequence>
<evidence type="ECO:0000313" key="2">
    <source>
        <dbReference type="EMBL" id="PCK29929.1"/>
    </source>
</evidence>
<dbReference type="PANTHER" id="PTHR45655:SF13">
    <property type="entry name" value="SOLUBLE GUANYLATE CYCLASE GCY-32-RELATED"/>
    <property type="match status" value="1"/>
</dbReference>
<protein>
    <recommendedName>
        <fullName evidence="1">Heme NO-binding domain-containing protein</fullName>
    </recommendedName>
</protein>
<accession>A0A2A5JKR2</accession>
<keyword evidence="3" id="KW-1185">Reference proteome</keyword>
<organism evidence="2 3">
    <name type="scientific">Pseudoalteromonas piscicida</name>
    <dbReference type="NCBI Taxonomy" id="43662"/>
    <lineage>
        <taxon>Bacteria</taxon>
        <taxon>Pseudomonadati</taxon>
        <taxon>Pseudomonadota</taxon>
        <taxon>Gammaproteobacteria</taxon>
        <taxon>Alteromonadales</taxon>
        <taxon>Pseudoalteromonadaceae</taxon>
        <taxon>Pseudoalteromonas</taxon>
    </lineage>
</organism>
<dbReference type="GO" id="GO:0020037">
    <property type="term" value="F:heme binding"/>
    <property type="evidence" value="ECO:0007669"/>
    <property type="project" value="InterPro"/>
</dbReference>
<feature type="domain" description="Heme NO-binding" evidence="1">
    <location>
        <begin position="3"/>
        <end position="161"/>
    </location>
</feature>
<evidence type="ECO:0000313" key="3">
    <source>
        <dbReference type="Proteomes" id="UP000228621"/>
    </source>
</evidence>
<dbReference type="SUPFAM" id="SSF111126">
    <property type="entry name" value="Ligand-binding domain in the NO signalling and Golgi transport"/>
    <property type="match status" value="1"/>
</dbReference>